<dbReference type="OrthoDB" id="3783006at2"/>
<dbReference type="Gene3D" id="1.10.1740.10">
    <property type="match status" value="1"/>
</dbReference>
<dbReference type="GO" id="GO:0003677">
    <property type="term" value="F:DNA binding"/>
    <property type="evidence" value="ECO:0007669"/>
    <property type="project" value="UniProtKB-KW"/>
</dbReference>
<dbReference type="InterPro" id="IPR013249">
    <property type="entry name" value="RNA_pol_sigma70_r4_t2"/>
</dbReference>
<dbReference type="RefSeq" id="WP_132405857.1">
    <property type="nucleotide sequence ID" value="NZ_SMKA01000038.1"/>
</dbReference>
<protein>
    <submittedName>
        <fullName evidence="8">SigE family RNA polymerase sigma factor</fullName>
    </submittedName>
</protein>
<evidence type="ECO:0000256" key="5">
    <source>
        <dbReference type="ARBA" id="ARBA00023163"/>
    </source>
</evidence>
<feature type="domain" description="RNA polymerase sigma-70 region 2" evidence="6">
    <location>
        <begin position="17"/>
        <end position="78"/>
    </location>
</feature>
<dbReference type="InterPro" id="IPR014284">
    <property type="entry name" value="RNA_pol_sigma-70_dom"/>
</dbReference>
<evidence type="ECO:0000313" key="8">
    <source>
        <dbReference type="EMBL" id="TDC30977.1"/>
    </source>
</evidence>
<dbReference type="SUPFAM" id="SSF88946">
    <property type="entry name" value="Sigma2 domain of RNA polymerase sigma factors"/>
    <property type="match status" value="1"/>
</dbReference>
<dbReference type="Gene3D" id="1.10.10.10">
    <property type="entry name" value="Winged helix-like DNA-binding domain superfamily/Winged helix DNA-binding domain"/>
    <property type="match status" value="1"/>
</dbReference>
<dbReference type="NCBIfam" id="TIGR02937">
    <property type="entry name" value="sigma70-ECF"/>
    <property type="match status" value="1"/>
</dbReference>
<evidence type="ECO:0000256" key="2">
    <source>
        <dbReference type="ARBA" id="ARBA00023015"/>
    </source>
</evidence>
<sequence length="167" mass="18567">MRRRDDEFAEFAVVAARRMCRTAYLMCGDWHRAEDATQDALVKVYRRWRHLRKDGGLASYANRAVVSAVLDQSRRKWRSEILGGLESVVLAAPDAMTVVDTRAVVVQALSRLPPGQRACVVLRYYADFSIEQTAEILGTGAGSVKSQTSRGLAELRSLLALPERNSA</sequence>
<dbReference type="InterPro" id="IPR014325">
    <property type="entry name" value="RNA_pol_sigma-E_actinobac"/>
</dbReference>
<comment type="caution">
    <text evidence="8">The sequence shown here is derived from an EMBL/GenBank/DDBJ whole genome shotgun (WGS) entry which is preliminary data.</text>
</comment>
<accession>A0A4R4Q724</accession>
<dbReference type="EMBL" id="SMKA01000038">
    <property type="protein sequence ID" value="TDC30977.1"/>
    <property type="molecule type" value="Genomic_DNA"/>
</dbReference>
<dbReference type="NCBIfam" id="TIGR02983">
    <property type="entry name" value="SigE-fam_strep"/>
    <property type="match status" value="1"/>
</dbReference>
<feature type="domain" description="RNA polymerase sigma factor 70 region 4 type 2" evidence="7">
    <location>
        <begin position="105"/>
        <end position="155"/>
    </location>
</feature>
<dbReference type="InterPro" id="IPR013324">
    <property type="entry name" value="RNA_pol_sigma_r3/r4-like"/>
</dbReference>
<organism evidence="8 9">
    <name type="scientific">Kribbella albertanoniae</name>
    <dbReference type="NCBI Taxonomy" id="1266829"/>
    <lineage>
        <taxon>Bacteria</taxon>
        <taxon>Bacillati</taxon>
        <taxon>Actinomycetota</taxon>
        <taxon>Actinomycetes</taxon>
        <taxon>Propionibacteriales</taxon>
        <taxon>Kribbellaceae</taxon>
        <taxon>Kribbella</taxon>
    </lineage>
</organism>
<name>A0A4R4Q724_9ACTN</name>
<dbReference type="InterPro" id="IPR036388">
    <property type="entry name" value="WH-like_DNA-bd_sf"/>
</dbReference>
<dbReference type="AlphaFoldDB" id="A0A4R4Q724"/>
<evidence type="ECO:0000256" key="3">
    <source>
        <dbReference type="ARBA" id="ARBA00023082"/>
    </source>
</evidence>
<dbReference type="Proteomes" id="UP000295075">
    <property type="component" value="Unassembled WGS sequence"/>
</dbReference>
<gene>
    <name evidence="8" type="ORF">E1261_12010</name>
</gene>
<evidence type="ECO:0000256" key="4">
    <source>
        <dbReference type="ARBA" id="ARBA00023125"/>
    </source>
</evidence>
<proteinExistence type="inferred from homology"/>
<evidence type="ECO:0000259" key="6">
    <source>
        <dbReference type="Pfam" id="PF04542"/>
    </source>
</evidence>
<evidence type="ECO:0000259" key="7">
    <source>
        <dbReference type="Pfam" id="PF08281"/>
    </source>
</evidence>
<evidence type="ECO:0000256" key="1">
    <source>
        <dbReference type="ARBA" id="ARBA00010641"/>
    </source>
</evidence>
<dbReference type="Pfam" id="PF08281">
    <property type="entry name" value="Sigma70_r4_2"/>
    <property type="match status" value="1"/>
</dbReference>
<dbReference type="InterPro" id="IPR013325">
    <property type="entry name" value="RNA_pol_sigma_r2"/>
</dbReference>
<keyword evidence="4" id="KW-0238">DNA-binding</keyword>
<dbReference type="InterPro" id="IPR039425">
    <property type="entry name" value="RNA_pol_sigma-70-like"/>
</dbReference>
<dbReference type="GO" id="GO:0016987">
    <property type="term" value="F:sigma factor activity"/>
    <property type="evidence" value="ECO:0007669"/>
    <property type="project" value="UniProtKB-KW"/>
</dbReference>
<reference evidence="8 9" key="1">
    <citation type="submission" date="2019-03" db="EMBL/GenBank/DDBJ databases">
        <title>Draft genome sequences of novel Actinobacteria.</title>
        <authorList>
            <person name="Sahin N."/>
            <person name="Ay H."/>
            <person name="Saygin H."/>
        </authorList>
    </citation>
    <scope>NUCLEOTIDE SEQUENCE [LARGE SCALE GENOMIC DNA]</scope>
    <source>
        <strain evidence="8 9">JCM 30547</strain>
    </source>
</reference>
<dbReference type="PANTHER" id="PTHR43133">
    <property type="entry name" value="RNA POLYMERASE ECF-TYPE SIGMA FACTO"/>
    <property type="match status" value="1"/>
</dbReference>
<comment type="similarity">
    <text evidence="1">Belongs to the sigma-70 factor family. ECF subfamily.</text>
</comment>
<keyword evidence="3" id="KW-0731">Sigma factor</keyword>
<dbReference type="GO" id="GO:0006352">
    <property type="term" value="P:DNA-templated transcription initiation"/>
    <property type="evidence" value="ECO:0007669"/>
    <property type="project" value="InterPro"/>
</dbReference>
<dbReference type="InterPro" id="IPR007627">
    <property type="entry name" value="RNA_pol_sigma70_r2"/>
</dbReference>
<keyword evidence="9" id="KW-1185">Reference proteome</keyword>
<keyword evidence="5" id="KW-0804">Transcription</keyword>
<dbReference type="Pfam" id="PF04542">
    <property type="entry name" value="Sigma70_r2"/>
    <property type="match status" value="1"/>
</dbReference>
<keyword evidence="2" id="KW-0805">Transcription regulation</keyword>
<evidence type="ECO:0000313" key="9">
    <source>
        <dbReference type="Proteomes" id="UP000295075"/>
    </source>
</evidence>
<dbReference type="PANTHER" id="PTHR43133:SF50">
    <property type="entry name" value="ECF RNA POLYMERASE SIGMA FACTOR SIGM"/>
    <property type="match status" value="1"/>
</dbReference>
<dbReference type="CDD" id="cd06171">
    <property type="entry name" value="Sigma70_r4"/>
    <property type="match status" value="1"/>
</dbReference>
<dbReference type="SUPFAM" id="SSF88659">
    <property type="entry name" value="Sigma3 and sigma4 domains of RNA polymerase sigma factors"/>
    <property type="match status" value="1"/>
</dbReference>